<evidence type="ECO:0000313" key="3">
    <source>
        <dbReference type="EMBL" id="NDU96138.1"/>
    </source>
</evidence>
<comment type="caution">
    <text evidence="3">The sequence shown here is derived from an EMBL/GenBank/DDBJ whole genome shotgun (WGS) entry which is preliminary data.</text>
</comment>
<evidence type="ECO:0008006" key="5">
    <source>
        <dbReference type="Google" id="ProtNLM"/>
    </source>
</evidence>
<evidence type="ECO:0000313" key="4">
    <source>
        <dbReference type="Proteomes" id="UP000474175"/>
    </source>
</evidence>
<keyword evidence="4" id="KW-1185">Reference proteome</keyword>
<sequence>MTLKFVKHAFSVAMILVSLTSVAQQRQIGTPEERASRQTARMKETLQLSPDQESSVAAINLNYAKQAQSLLEAGGRNLKTAREARSMMKRKDDELEKVLSKDQFKQYQDIKEEMRDAMKERRRQRP</sequence>
<name>A0A6L9LCG7_9BACT</name>
<dbReference type="EMBL" id="JAAFZH010000005">
    <property type="protein sequence ID" value="NDU96138.1"/>
    <property type="molecule type" value="Genomic_DNA"/>
</dbReference>
<dbReference type="RefSeq" id="WP_163949573.1">
    <property type="nucleotide sequence ID" value="NZ_JAAFZH010000005.1"/>
</dbReference>
<keyword evidence="2" id="KW-0732">Signal</keyword>
<evidence type="ECO:0000256" key="2">
    <source>
        <dbReference type="SAM" id="SignalP"/>
    </source>
</evidence>
<protein>
    <recommendedName>
        <fullName evidence="5">DUF4890 domain-containing protein</fullName>
    </recommendedName>
</protein>
<feature type="chain" id="PRO_5026732475" description="DUF4890 domain-containing protein" evidence="2">
    <location>
        <begin position="24"/>
        <end position="126"/>
    </location>
</feature>
<proteinExistence type="predicted"/>
<dbReference type="AlphaFoldDB" id="A0A6L9LCG7"/>
<accession>A0A6L9LCG7</accession>
<evidence type="ECO:0000256" key="1">
    <source>
        <dbReference type="SAM" id="MobiDB-lite"/>
    </source>
</evidence>
<feature type="compositionally biased region" description="Basic and acidic residues" evidence="1">
    <location>
        <begin position="31"/>
        <end position="44"/>
    </location>
</feature>
<feature type="region of interest" description="Disordered" evidence="1">
    <location>
        <begin position="27"/>
        <end position="51"/>
    </location>
</feature>
<dbReference type="Proteomes" id="UP000474175">
    <property type="component" value="Unassembled WGS sequence"/>
</dbReference>
<feature type="signal peptide" evidence="2">
    <location>
        <begin position="1"/>
        <end position="23"/>
    </location>
</feature>
<organism evidence="3 4">
    <name type="scientific">Spirosoma terrae</name>
    <dbReference type="NCBI Taxonomy" id="1968276"/>
    <lineage>
        <taxon>Bacteria</taxon>
        <taxon>Pseudomonadati</taxon>
        <taxon>Bacteroidota</taxon>
        <taxon>Cytophagia</taxon>
        <taxon>Cytophagales</taxon>
        <taxon>Cytophagaceae</taxon>
        <taxon>Spirosoma</taxon>
    </lineage>
</organism>
<reference evidence="3 4" key="1">
    <citation type="submission" date="2020-02" db="EMBL/GenBank/DDBJ databases">
        <title>Draft genome sequence of two Spirosoma agri KCTC 52727 and Spirosoma terrae KCTC 52035.</title>
        <authorList>
            <person name="Rojas J."/>
            <person name="Ambika Manirajan B."/>
            <person name="Suarez C."/>
            <person name="Ratering S."/>
            <person name="Schnell S."/>
        </authorList>
    </citation>
    <scope>NUCLEOTIDE SEQUENCE [LARGE SCALE GENOMIC DNA]</scope>
    <source>
        <strain evidence="3 4">KCTC 52035</strain>
    </source>
</reference>
<gene>
    <name evidence="3" type="ORF">GK108_14750</name>
</gene>